<keyword evidence="2" id="KW-1003">Cell membrane</keyword>
<keyword evidence="4 6" id="KW-0067">ATP-binding</keyword>
<dbReference type="InterPro" id="IPR027417">
    <property type="entry name" value="P-loop_NTPase"/>
</dbReference>
<evidence type="ECO:0000256" key="1">
    <source>
        <dbReference type="ARBA" id="ARBA00022448"/>
    </source>
</evidence>
<dbReference type="InterPro" id="IPR003439">
    <property type="entry name" value="ABC_transporter-like_ATP-bd"/>
</dbReference>
<feature type="domain" description="ABC transporter" evidence="5">
    <location>
        <begin position="5"/>
        <end position="246"/>
    </location>
</feature>
<dbReference type="InterPro" id="IPR032823">
    <property type="entry name" value="BCA_ABC_TP_C"/>
</dbReference>
<dbReference type="Pfam" id="PF00005">
    <property type="entry name" value="ABC_tran"/>
    <property type="match status" value="1"/>
</dbReference>
<protein>
    <submittedName>
        <fullName evidence="6">ABC transporter ATP-binding protein</fullName>
    </submittedName>
</protein>
<organism evidence="6 7">
    <name type="scientific">Comamonas flocculans</name>
    <dbReference type="NCBI Taxonomy" id="2597701"/>
    <lineage>
        <taxon>Bacteria</taxon>
        <taxon>Pseudomonadati</taxon>
        <taxon>Pseudomonadota</taxon>
        <taxon>Betaproteobacteria</taxon>
        <taxon>Burkholderiales</taxon>
        <taxon>Comamonadaceae</taxon>
        <taxon>Comamonas</taxon>
    </lineage>
</organism>
<dbReference type="InterPro" id="IPR003593">
    <property type="entry name" value="AAA+_ATPase"/>
</dbReference>
<evidence type="ECO:0000256" key="2">
    <source>
        <dbReference type="ARBA" id="ARBA00022475"/>
    </source>
</evidence>
<accession>A0A5B8RY85</accession>
<dbReference type="CDD" id="cd03219">
    <property type="entry name" value="ABC_Mj1267_LivG_branched"/>
    <property type="match status" value="1"/>
</dbReference>
<dbReference type="GO" id="GO:0005524">
    <property type="term" value="F:ATP binding"/>
    <property type="evidence" value="ECO:0007669"/>
    <property type="project" value="UniProtKB-KW"/>
</dbReference>
<dbReference type="KEGG" id="cof:FOZ74_14250"/>
<dbReference type="Proteomes" id="UP000321199">
    <property type="component" value="Chromosome"/>
</dbReference>
<gene>
    <name evidence="6" type="ORF">FOZ74_14250</name>
</gene>
<keyword evidence="7" id="KW-1185">Reference proteome</keyword>
<evidence type="ECO:0000256" key="4">
    <source>
        <dbReference type="ARBA" id="ARBA00022840"/>
    </source>
</evidence>
<dbReference type="PROSITE" id="PS50893">
    <property type="entry name" value="ABC_TRANSPORTER_2"/>
    <property type="match status" value="1"/>
</dbReference>
<dbReference type="SUPFAM" id="SSF52540">
    <property type="entry name" value="P-loop containing nucleoside triphosphate hydrolases"/>
    <property type="match status" value="1"/>
</dbReference>
<dbReference type="Gene3D" id="3.40.50.300">
    <property type="entry name" value="P-loop containing nucleotide triphosphate hydrolases"/>
    <property type="match status" value="1"/>
</dbReference>
<keyword evidence="2" id="KW-0472">Membrane</keyword>
<keyword evidence="1" id="KW-0813">Transport</keyword>
<reference evidence="6 7" key="1">
    <citation type="submission" date="2019-07" db="EMBL/GenBank/DDBJ databases">
        <title>Complete genome sequence of Comamonas sp. NLF 7-7 isolated from livestock.</title>
        <authorList>
            <person name="Kim D.H."/>
            <person name="Kim J.G."/>
        </authorList>
    </citation>
    <scope>NUCLEOTIDE SEQUENCE [LARGE SCALE GENOMIC DNA]</scope>
    <source>
        <strain evidence="6 7">NLF 7-7</strain>
    </source>
</reference>
<dbReference type="AlphaFoldDB" id="A0A5B8RY85"/>
<evidence type="ECO:0000256" key="3">
    <source>
        <dbReference type="ARBA" id="ARBA00022741"/>
    </source>
</evidence>
<dbReference type="OrthoDB" id="9781337at2"/>
<dbReference type="Pfam" id="PF12399">
    <property type="entry name" value="BCA_ABC_TP_C"/>
    <property type="match status" value="1"/>
</dbReference>
<dbReference type="SMART" id="SM00382">
    <property type="entry name" value="AAA"/>
    <property type="match status" value="1"/>
</dbReference>
<dbReference type="GO" id="GO:0016887">
    <property type="term" value="F:ATP hydrolysis activity"/>
    <property type="evidence" value="ECO:0007669"/>
    <property type="project" value="InterPro"/>
</dbReference>
<evidence type="ECO:0000313" key="7">
    <source>
        <dbReference type="Proteomes" id="UP000321199"/>
    </source>
</evidence>
<name>A0A5B8RY85_9BURK</name>
<sequence>MNYALEIRNLHKSFGKTEIIRGASLAVRPGERVAIIGPNGAGKSTLFNLISGRLAPTRGEVSLNGQRIDGKKPFEINRLGLSRSFQITNIFPRLSVFENLRCAVLWSLGYRYTFLRFLSGLHDANARAEQLLAQVGLAARRDVQAVNLTYAEQRALEIGITIAGGAQVILLDEPTAGMSTTETARFIALIREVTEGKTLLTVEHDMGVVFGLADKIAVVVYGEVIAFDTPEAIRANARVQEAYLGSPVAQAQEGAH</sequence>
<keyword evidence="3" id="KW-0547">Nucleotide-binding</keyword>
<dbReference type="EMBL" id="CP042344">
    <property type="protein sequence ID" value="QEA14093.1"/>
    <property type="molecule type" value="Genomic_DNA"/>
</dbReference>
<proteinExistence type="predicted"/>
<evidence type="ECO:0000259" key="5">
    <source>
        <dbReference type="PROSITE" id="PS50893"/>
    </source>
</evidence>
<evidence type="ECO:0000313" key="6">
    <source>
        <dbReference type="EMBL" id="QEA14093.1"/>
    </source>
</evidence>
<dbReference type="PANTHER" id="PTHR45772:SF3">
    <property type="entry name" value="ABC TRANSPORTER ATP-BINDING PROTEIN"/>
    <property type="match status" value="1"/>
</dbReference>
<dbReference type="PANTHER" id="PTHR45772">
    <property type="entry name" value="CONSERVED COMPONENT OF ABC TRANSPORTER FOR NATURAL AMINO ACIDS-RELATED"/>
    <property type="match status" value="1"/>
</dbReference>
<dbReference type="InterPro" id="IPR051120">
    <property type="entry name" value="ABC_AA/LPS_Transport"/>
</dbReference>
<dbReference type="GO" id="GO:0005886">
    <property type="term" value="C:plasma membrane"/>
    <property type="evidence" value="ECO:0007669"/>
    <property type="project" value="TreeGrafter"/>
</dbReference>